<sequence>MRQPSSRVRPLRIGVAAAAQYAAAWGGQAFAGAARRAVSAITPMLAAADGQRRTLFVDVSIIASHDAGTGIQRVTRNLLLQLLESPPPGFDVRAVRATRRHRYRYADRYLAKLTGTPGPRNDEPVQPAAGDVFLGLDLTSRILPSRQLDLLQWRARGVRFAFVVYDLLPVFRPDWFTRRASRSFRRWLSTLAVHSDALFCISSAVANETENYMRDHFGLRTNAPLVRWFHLGANLPVAADLAEAPAIAAQWPADAKVVLMVGTVEPRKGHALVLDAFQSLWEAGEDTALVIVGQRGWHVEAIAARLHGHRELGRRLFWLTETTDTELAWLYRHAHGLLAASEAEGFGLPLIEAATCGIPLFLRDIPVFREIAGPNAVYFRADDSTTLSGQLRDWLTNLRNGSAKNSNALAPLTWKASAAQLEALIVETVACERR</sequence>
<accession>A0A238H8K9</accession>
<dbReference type="PANTHER" id="PTHR46401">
    <property type="entry name" value="GLYCOSYLTRANSFERASE WBBK-RELATED"/>
    <property type="match status" value="1"/>
</dbReference>
<dbReference type="Pfam" id="PF00534">
    <property type="entry name" value="Glycos_transf_1"/>
    <property type="match status" value="1"/>
</dbReference>
<organism evidence="2 3">
    <name type="scientific">Burkholderia singularis</name>
    <dbReference type="NCBI Taxonomy" id="1503053"/>
    <lineage>
        <taxon>Bacteria</taxon>
        <taxon>Pseudomonadati</taxon>
        <taxon>Pseudomonadota</taxon>
        <taxon>Betaproteobacteria</taxon>
        <taxon>Burkholderiales</taxon>
        <taxon>Burkholderiaceae</taxon>
        <taxon>Burkholderia</taxon>
        <taxon>pseudomallei group</taxon>
    </lineage>
</organism>
<dbReference type="EMBL" id="FXAN01000072">
    <property type="protein sequence ID" value="SMG01415.1"/>
    <property type="molecule type" value="Genomic_DNA"/>
</dbReference>
<name>A0A238H8K9_9BURK</name>
<proteinExistence type="predicted"/>
<dbReference type="Proteomes" id="UP000198460">
    <property type="component" value="Unassembled WGS sequence"/>
</dbReference>
<dbReference type="GO" id="GO:0016757">
    <property type="term" value="F:glycosyltransferase activity"/>
    <property type="evidence" value="ECO:0007669"/>
    <property type="project" value="InterPro"/>
</dbReference>
<protein>
    <submittedName>
        <fullName evidence="2">Glycosyltransferase, putative</fullName>
    </submittedName>
</protein>
<keyword evidence="2" id="KW-0808">Transferase</keyword>
<feature type="domain" description="Glycosyl transferase family 1" evidence="1">
    <location>
        <begin position="251"/>
        <end position="397"/>
    </location>
</feature>
<evidence type="ECO:0000259" key="1">
    <source>
        <dbReference type="Pfam" id="PF00534"/>
    </source>
</evidence>
<dbReference type="InterPro" id="IPR001296">
    <property type="entry name" value="Glyco_trans_1"/>
</dbReference>
<dbReference type="RefSeq" id="WP_231935904.1">
    <property type="nucleotide sequence ID" value="NZ_CP013448.1"/>
</dbReference>
<reference evidence="2 3" key="1">
    <citation type="submission" date="2017-04" db="EMBL/GenBank/DDBJ databases">
        <authorList>
            <person name="Afonso C.L."/>
            <person name="Miller P.J."/>
            <person name="Scott M.A."/>
            <person name="Spackman E."/>
            <person name="Goraichik I."/>
            <person name="Dimitrov K.M."/>
            <person name="Suarez D.L."/>
            <person name="Swayne D.E."/>
        </authorList>
    </citation>
    <scope>NUCLEOTIDE SEQUENCE [LARGE SCALE GENOMIC DNA]</scope>
    <source>
        <strain evidence="2">LMG 28154</strain>
    </source>
</reference>
<dbReference type="SUPFAM" id="SSF53756">
    <property type="entry name" value="UDP-Glycosyltransferase/glycogen phosphorylase"/>
    <property type="match status" value="1"/>
</dbReference>
<evidence type="ECO:0000313" key="2">
    <source>
        <dbReference type="EMBL" id="SMG01415.1"/>
    </source>
</evidence>
<dbReference type="AlphaFoldDB" id="A0A238H8K9"/>
<dbReference type="PANTHER" id="PTHR46401:SF9">
    <property type="entry name" value="MANNOSYLTRANSFERASE A"/>
    <property type="match status" value="1"/>
</dbReference>
<evidence type="ECO:0000313" key="3">
    <source>
        <dbReference type="Proteomes" id="UP000198460"/>
    </source>
</evidence>
<gene>
    <name evidence="2" type="ORF">BSIN_0632</name>
</gene>
<dbReference type="Gene3D" id="3.40.50.2000">
    <property type="entry name" value="Glycogen Phosphorylase B"/>
    <property type="match status" value="1"/>
</dbReference>
<dbReference type="CDD" id="cd03809">
    <property type="entry name" value="GT4_MtfB-like"/>
    <property type="match status" value="1"/>
</dbReference>